<dbReference type="RefSeq" id="WP_171091723.1">
    <property type="nucleotide sequence ID" value="NZ_CP053069.1"/>
</dbReference>
<dbReference type="InterPro" id="IPR000847">
    <property type="entry name" value="LysR_HTH_N"/>
</dbReference>
<keyword evidence="3" id="KW-0238">DNA-binding</keyword>
<dbReference type="GO" id="GO:0006351">
    <property type="term" value="P:DNA-templated transcription"/>
    <property type="evidence" value="ECO:0007669"/>
    <property type="project" value="TreeGrafter"/>
</dbReference>
<dbReference type="PRINTS" id="PR00039">
    <property type="entry name" value="HTHLYSR"/>
</dbReference>
<dbReference type="InterPro" id="IPR036390">
    <property type="entry name" value="WH_DNA-bd_sf"/>
</dbReference>
<reference evidence="6 7" key="1">
    <citation type="submission" date="2020-04" db="EMBL/GenBank/DDBJ databases">
        <title>Usitatibacter rugosus gen. nov., sp. nov. and Usitatibacter palustris sp. nov., novel members of Usitatibacteraceae fam. nov. within the order Nitrosomonadales isolated from soil.</title>
        <authorList>
            <person name="Huber K.J."/>
            <person name="Neumann-Schaal M."/>
            <person name="Geppert A."/>
            <person name="Luckner M."/>
            <person name="Wanner G."/>
            <person name="Overmann J."/>
        </authorList>
    </citation>
    <scope>NUCLEOTIDE SEQUENCE [LARGE SCALE GENOMIC DNA]</scope>
    <source>
        <strain evidence="6 7">0125_3</strain>
    </source>
</reference>
<dbReference type="InterPro" id="IPR036388">
    <property type="entry name" value="WH-like_DNA-bd_sf"/>
</dbReference>
<protein>
    <submittedName>
        <fullName evidence="6">Glycine cleavage system transcriptional activator</fullName>
    </submittedName>
</protein>
<evidence type="ECO:0000313" key="7">
    <source>
        <dbReference type="Proteomes" id="UP000501534"/>
    </source>
</evidence>
<organism evidence="6 7">
    <name type="scientific">Usitatibacter rugosus</name>
    <dbReference type="NCBI Taxonomy" id="2732067"/>
    <lineage>
        <taxon>Bacteria</taxon>
        <taxon>Pseudomonadati</taxon>
        <taxon>Pseudomonadota</taxon>
        <taxon>Betaproteobacteria</taxon>
        <taxon>Nitrosomonadales</taxon>
        <taxon>Usitatibacteraceae</taxon>
        <taxon>Usitatibacter</taxon>
    </lineage>
</organism>
<accession>A0A6M4GVF4</accession>
<evidence type="ECO:0000256" key="4">
    <source>
        <dbReference type="ARBA" id="ARBA00023163"/>
    </source>
</evidence>
<dbReference type="FunFam" id="3.40.190.10:FF:000017">
    <property type="entry name" value="Glycine cleavage system transcriptional activator"/>
    <property type="match status" value="1"/>
</dbReference>
<sequence length="298" mass="33134">MHRKLPPLNALRAFESAARNASFTRAAQELFVTQGAVSRHVAGLEKWLGAKLFRRTQRGIELTAKGATYFRILKGAFDQVEFGTRQLQEQGGANLLRLKLPPTFAIRWLVPRLARFHAQFPDIDVQIITSHDRADFDREDVDVGIHSDYTPPTSGYRRLFGELLTPVCSPRLPTRARPLKAAGDLRHHALLCSINRPRDWPAWLEAAKVKGIDGNSGLKFDNAALAYQAAVDELGVMIAQRVLVEDDLASGRLIEPIALRVPTQGAYYLAYAADRPKAPRVTAFEDWLMREAAGADSA</sequence>
<dbReference type="AlphaFoldDB" id="A0A6M4GVF4"/>
<dbReference type="KEGG" id="uru:DSM104443_01938"/>
<dbReference type="SUPFAM" id="SSF46785">
    <property type="entry name" value="Winged helix' DNA-binding domain"/>
    <property type="match status" value="1"/>
</dbReference>
<dbReference type="InterPro" id="IPR058163">
    <property type="entry name" value="LysR-type_TF_proteobact-type"/>
</dbReference>
<name>A0A6M4GVF4_9PROT</name>
<dbReference type="NCBIfam" id="NF008352">
    <property type="entry name" value="PRK11139.1"/>
    <property type="match status" value="1"/>
</dbReference>
<feature type="domain" description="HTH lysR-type" evidence="5">
    <location>
        <begin position="6"/>
        <end position="63"/>
    </location>
</feature>
<dbReference type="FunFam" id="1.10.10.10:FF:000038">
    <property type="entry name" value="Glycine cleavage system transcriptional activator"/>
    <property type="match status" value="1"/>
</dbReference>
<dbReference type="PANTHER" id="PTHR30537">
    <property type="entry name" value="HTH-TYPE TRANSCRIPTIONAL REGULATOR"/>
    <property type="match status" value="1"/>
</dbReference>
<dbReference type="Pfam" id="PF03466">
    <property type="entry name" value="LysR_substrate"/>
    <property type="match status" value="1"/>
</dbReference>
<evidence type="ECO:0000256" key="3">
    <source>
        <dbReference type="ARBA" id="ARBA00023125"/>
    </source>
</evidence>
<gene>
    <name evidence="6" type="primary">gcvA_4</name>
    <name evidence="6" type="ORF">DSM104443_01938</name>
</gene>
<keyword evidence="7" id="KW-1185">Reference proteome</keyword>
<dbReference type="EMBL" id="CP053069">
    <property type="protein sequence ID" value="QJR10868.1"/>
    <property type="molecule type" value="Genomic_DNA"/>
</dbReference>
<dbReference type="PROSITE" id="PS50931">
    <property type="entry name" value="HTH_LYSR"/>
    <property type="match status" value="1"/>
</dbReference>
<evidence type="ECO:0000256" key="1">
    <source>
        <dbReference type="ARBA" id="ARBA00009437"/>
    </source>
</evidence>
<dbReference type="Pfam" id="PF00126">
    <property type="entry name" value="HTH_1"/>
    <property type="match status" value="1"/>
</dbReference>
<dbReference type="GO" id="GO:0043565">
    <property type="term" value="F:sequence-specific DNA binding"/>
    <property type="evidence" value="ECO:0007669"/>
    <property type="project" value="TreeGrafter"/>
</dbReference>
<dbReference type="CDD" id="cd08432">
    <property type="entry name" value="PBP2_GcdR_TrpI_HvrB_AmpR_like"/>
    <property type="match status" value="1"/>
</dbReference>
<keyword evidence="4" id="KW-0804">Transcription</keyword>
<dbReference type="PANTHER" id="PTHR30537:SF26">
    <property type="entry name" value="GLYCINE CLEAVAGE SYSTEM TRANSCRIPTIONAL ACTIVATOR"/>
    <property type="match status" value="1"/>
</dbReference>
<proteinExistence type="inferred from homology"/>
<dbReference type="Gene3D" id="3.40.190.10">
    <property type="entry name" value="Periplasmic binding protein-like II"/>
    <property type="match status" value="2"/>
</dbReference>
<dbReference type="GO" id="GO:0003700">
    <property type="term" value="F:DNA-binding transcription factor activity"/>
    <property type="evidence" value="ECO:0007669"/>
    <property type="project" value="InterPro"/>
</dbReference>
<comment type="similarity">
    <text evidence="1">Belongs to the LysR transcriptional regulatory family.</text>
</comment>
<evidence type="ECO:0000259" key="5">
    <source>
        <dbReference type="PROSITE" id="PS50931"/>
    </source>
</evidence>
<dbReference type="Gene3D" id="1.10.10.10">
    <property type="entry name" value="Winged helix-like DNA-binding domain superfamily/Winged helix DNA-binding domain"/>
    <property type="match status" value="1"/>
</dbReference>
<dbReference type="Proteomes" id="UP000501534">
    <property type="component" value="Chromosome"/>
</dbReference>
<dbReference type="InterPro" id="IPR005119">
    <property type="entry name" value="LysR_subst-bd"/>
</dbReference>
<dbReference type="SUPFAM" id="SSF53850">
    <property type="entry name" value="Periplasmic binding protein-like II"/>
    <property type="match status" value="1"/>
</dbReference>
<evidence type="ECO:0000313" key="6">
    <source>
        <dbReference type="EMBL" id="QJR10868.1"/>
    </source>
</evidence>
<evidence type="ECO:0000256" key="2">
    <source>
        <dbReference type="ARBA" id="ARBA00023015"/>
    </source>
</evidence>
<keyword evidence="2" id="KW-0805">Transcription regulation</keyword>